<dbReference type="FunFam" id="3.30.40.10:FF:000348">
    <property type="entry name" value="E3 ubiquitin-protein ligase"/>
    <property type="match status" value="1"/>
</dbReference>
<dbReference type="SUPFAM" id="SSF57850">
    <property type="entry name" value="RING/U-box"/>
    <property type="match status" value="1"/>
</dbReference>
<evidence type="ECO:0000313" key="9">
    <source>
        <dbReference type="Proteomes" id="UP000187406"/>
    </source>
</evidence>
<feature type="transmembrane region" description="Helical" evidence="6">
    <location>
        <begin position="263"/>
        <end position="296"/>
    </location>
</feature>
<feature type="transmembrane region" description="Helical" evidence="6">
    <location>
        <begin position="139"/>
        <end position="159"/>
    </location>
</feature>
<dbReference type="Pfam" id="PF13639">
    <property type="entry name" value="zf-RING_2"/>
    <property type="match status" value="1"/>
</dbReference>
<evidence type="ECO:0000256" key="3">
    <source>
        <dbReference type="ARBA" id="ARBA00022833"/>
    </source>
</evidence>
<dbReference type="InParanoid" id="A0A1Q3DA63"/>
<accession>A0A1Q3DA63</accession>
<evidence type="ECO:0000256" key="6">
    <source>
        <dbReference type="SAM" id="Phobius"/>
    </source>
</evidence>
<dbReference type="InterPro" id="IPR001841">
    <property type="entry name" value="Znf_RING"/>
</dbReference>
<feature type="compositionally biased region" description="Low complexity" evidence="5">
    <location>
        <begin position="170"/>
        <end position="185"/>
    </location>
</feature>
<dbReference type="EMBL" id="BDDD01005452">
    <property type="protein sequence ID" value="GAV89374.1"/>
    <property type="molecule type" value="Genomic_DNA"/>
</dbReference>
<dbReference type="Gene3D" id="3.30.40.10">
    <property type="entry name" value="Zinc/RING finger domain, C3HC4 (zinc finger)"/>
    <property type="match status" value="1"/>
</dbReference>
<keyword evidence="9" id="KW-1185">Reference proteome</keyword>
<dbReference type="SMART" id="SM00184">
    <property type="entry name" value="RING"/>
    <property type="match status" value="1"/>
</dbReference>
<dbReference type="OrthoDB" id="9984778at2759"/>
<dbReference type="PROSITE" id="PS50089">
    <property type="entry name" value="ZF_RING_2"/>
    <property type="match status" value="1"/>
</dbReference>
<evidence type="ECO:0000313" key="8">
    <source>
        <dbReference type="EMBL" id="GAV89374.1"/>
    </source>
</evidence>
<feature type="transmembrane region" description="Helical" evidence="6">
    <location>
        <begin position="107"/>
        <end position="127"/>
    </location>
</feature>
<dbReference type="GO" id="GO:0008270">
    <property type="term" value="F:zinc ion binding"/>
    <property type="evidence" value="ECO:0007669"/>
    <property type="project" value="UniProtKB-KW"/>
</dbReference>
<dbReference type="PANTHER" id="PTHR46225">
    <property type="entry name" value="C3H4 TYPE ZINC FINGER PROTEIN"/>
    <property type="match status" value="1"/>
</dbReference>
<reference evidence="9" key="1">
    <citation type="submission" date="2016-04" db="EMBL/GenBank/DDBJ databases">
        <title>Cephalotus genome sequencing.</title>
        <authorList>
            <person name="Fukushima K."/>
            <person name="Hasebe M."/>
            <person name="Fang X."/>
        </authorList>
    </citation>
    <scope>NUCLEOTIDE SEQUENCE [LARGE SCALE GENOMIC DNA]</scope>
    <source>
        <strain evidence="9">cv. St1</strain>
    </source>
</reference>
<keyword evidence="1" id="KW-0479">Metal-binding</keyword>
<keyword evidence="6" id="KW-0472">Membrane</keyword>
<evidence type="ECO:0000256" key="5">
    <source>
        <dbReference type="SAM" id="MobiDB-lite"/>
    </source>
</evidence>
<keyword evidence="3" id="KW-0862">Zinc</keyword>
<comment type="caution">
    <text evidence="8">The sequence shown here is derived from an EMBL/GenBank/DDBJ whole genome shotgun (WGS) entry which is preliminary data.</text>
</comment>
<proteinExistence type="predicted"/>
<dbReference type="STRING" id="3775.A0A1Q3DA63"/>
<name>A0A1Q3DA63_CEPFO</name>
<keyword evidence="6" id="KW-0812">Transmembrane</keyword>
<dbReference type="FunCoup" id="A0A1Q3DA63">
    <property type="interactions" value="8"/>
</dbReference>
<gene>
    <name evidence="8" type="ORF">CFOL_v3_32791</name>
</gene>
<organism evidence="8 9">
    <name type="scientific">Cephalotus follicularis</name>
    <name type="common">Albany pitcher plant</name>
    <dbReference type="NCBI Taxonomy" id="3775"/>
    <lineage>
        <taxon>Eukaryota</taxon>
        <taxon>Viridiplantae</taxon>
        <taxon>Streptophyta</taxon>
        <taxon>Embryophyta</taxon>
        <taxon>Tracheophyta</taxon>
        <taxon>Spermatophyta</taxon>
        <taxon>Magnoliopsida</taxon>
        <taxon>eudicotyledons</taxon>
        <taxon>Gunneridae</taxon>
        <taxon>Pentapetalae</taxon>
        <taxon>rosids</taxon>
        <taxon>fabids</taxon>
        <taxon>Oxalidales</taxon>
        <taxon>Cephalotaceae</taxon>
        <taxon>Cephalotus</taxon>
    </lineage>
</organism>
<dbReference type="AlphaFoldDB" id="A0A1Q3DA63"/>
<feature type="compositionally biased region" description="Polar residues" evidence="5">
    <location>
        <begin position="64"/>
        <end position="86"/>
    </location>
</feature>
<dbReference type="InterPro" id="IPR011016">
    <property type="entry name" value="Znf_RING-CH"/>
</dbReference>
<dbReference type="CDD" id="cd16467">
    <property type="entry name" value="RING-H2_RNF6-like"/>
    <property type="match status" value="1"/>
</dbReference>
<protein>
    <submittedName>
        <fullName evidence="8">Zf-RING_2 domain-containing protein</fullName>
    </submittedName>
</protein>
<dbReference type="SMART" id="SM00744">
    <property type="entry name" value="RINGv"/>
    <property type="match status" value="1"/>
</dbReference>
<feature type="domain" description="RING-type" evidence="7">
    <location>
        <begin position="363"/>
        <end position="404"/>
    </location>
</feature>
<feature type="region of interest" description="Disordered" evidence="5">
    <location>
        <begin position="168"/>
        <end position="189"/>
    </location>
</feature>
<evidence type="ECO:0000256" key="4">
    <source>
        <dbReference type="PROSITE-ProRule" id="PRU00175"/>
    </source>
</evidence>
<feature type="transmembrane region" description="Helical" evidence="6">
    <location>
        <begin position="233"/>
        <end position="251"/>
    </location>
</feature>
<feature type="region of interest" description="Disordered" evidence="5">
    <location>
        <begin position="42"/>
        <end position="89"/>
    </location>
</feature>
<keyword evidence="2 4" id="KW-0863">Zinc-finger</keyword>
<evidence type="ECO:0000256" key="2">
    <source>
        <dbReference type="ARBA" id="ARBA00022771"/>
    </source>
</evidence>
<dbReference type="Proteomes" id="UP000187406">
    <property type="component" value="Unassembled WGS sequence"/>
</dbReference>
<sequence length="421" mass="46662">MDVPSQEPNNNNHTEQHPLLMEQIETHSDHEHIIDIRRNNDASSSSFHDEQPPIMDLPQRQDRLSTSTEAQNSQASSSNRLNSMNSGFMRRNEGYSHRQRSPLNSRLWISVELVVTVSQIIASIVVLSLSRHENPQAPLFTWVVGYASGCIATVPILYWRFRNCTRGTEQDSSQSPQGSSHSNPPESTSYTAISITQASDEEIIRTTEVATRNSQNAEPLNTRISVLVDHFKMVLDCFFAVWFVVGNVWIFGNHSSPADAPKLYRLCIVFLTFSCIGYAMPFILCATICCCLPCIISVLGFREDFSQTRGATVESISALPTYIFKSNKSGNVNEQDNSGEGEGGVLAAGTEKERLISGEDAVCCICLGKYADDDELRELPCLHVFHVECVDKWLKINASCPLCKSEVGDTGSDSPLARESS</sequence>
<evidence type="ECO:0000259" key="7">
    <source>
        <dbReference type="PROSITE" id="PS50089"/>
    </source>
</evidence>
<dbReference type="InterPro" id="IPR013083">
    <property type="entry name" value="Znf_RING/FYVE/PHD"/>
</dbReference>
<dbReference type="PANTHER" id="PTHR46225:SF19">
    <property type="entry name" value="RING-TYPE DOMAIN-CONTAINING PROTEIN"/>
    <property type="match status" value="1"/>
</dbReference>
<keyword evidence="6" id="KW-1133">Transmembrane helix</keyword>
<evidence type="ECO:0000256" key="1">
    <source>
        <dbReference type="ARBA" id="ARBA00022723"/>
    </source>
</evidence>